<feature type="domain" description="NAD-dependent epimerase/dehydratase" evidence="1">
    <location>
        <begin position="2"/>
        <end position="220"/>
    </location>
</feature>
<evidence type="ECO:0000259" key="1">
    <source>
        <dbReference type="Pfam" id="PF01370"/>
    </source>
</evidence>
<protein>
    <submittedName>
        <fullName evidence="2">NAD-dependent epimerase/dehydratase family protein</fullName>
    </submittedName>
</protein>
<keyword evidence="3" id="KW-1185">Reference proteome</keyword>
<dbReference type="InterPro" id="IPR036291">
    <property type="entry name" value="NAD(P)-bd_dom_sf"/>
</dbReference>
<proteinExistence type="predicted"/>
<dbReference type="InterPro" id="IPR001509">
    <property type="entry name" value="Epimerase_deHydtase"/>
</dbReference>
<dbReference type="SUPFAM" id="SSF51735">
    <property type="entry name" value="NAD(P)-binding Rossmann-fold domains"/>
    <property type="match status" value="1"/>
</dbReference>
<sequence length="324" mass="35808">MILVTGATGFLGAELVFQLLQKEKSIKCLKRAHSKIPEKLKAFAQNIAWINADILDLSDLTDAFTGVSQVYHCAALVSFETDLKDKMLAVNADGTANVVNLCIENNIEKLIHVSSIAALGEAKENELIDEKVFWEGFETHDGYAVSKYRGEMEVWRGINEGLNAVIVNPSVIIGEDAGKEGSGAIFENIRTGFKYYTKGGTGFVDVKDVAKIMILLMESQVVNERFILNAENISYKDLFAKTAKEFGLPIPKKEAKPWMLSMAWRFTAFKNYILGEKGGLNKATAENATRQSAYSNDKIKSLLNYKFIPLSDSITKIANSLKTA</sequence>
<dbReference type="Pfam" id="PF01370">
    <property type="entry name" value="Epimerase"/>
    <property type="match status" value="1"/>
</dbReference>
<name>A0ABS1BHJ1_9SPHI</name>
<dbReference type="Gene3D" id="3.40.50.720">
    <property type="entry name" value="NAD(P)-binding Rossmann-like Domain"/>
    <property type="match status" value="1"/>
</dbReference>
<dbReference type="PANTHER" id="PTHR48079">
    <property type="entry name" value="PROTEIN YEEZ"/>
    <property type="match status" value="1"/>
</dbReference>
<reference evidence="2 3" key="1">
    <citation type="submission" date="2020-12" db="EMBL/GenBank/DDBJ databases">
        <title>Bacterial novel species Pedobacter sp. SD-b isolated from soil.</title>
        <authorList>
            <person name="Jung H.-Y."/>
        </authorList>
    </citation>
    <scope>NUCLEOTIDE SEQUENCE [LARGE SCALE GENOMIC DNA]</scope>
    <source>
        <strain evidence="2 3">SD-b</strain>
    </source>
</reference>
<dbReference type="InterPro" id="IPR051783">
    <property type="entry name" value="NAD(P)-dependent_oxidoreduct"/>
</dbReference>
<gene>
    <name evidence="2" type="ORF">I5M32_04620</name>
</gene>
<dbReference type="RefSeq" id="WP_200585018.1">
    <property type="nucleotide sequence ID" value="NZ_JAEHFY010000005.1"/>
</dbReference>
<dbReference type="EMBL" id="JAEHFY010000005">
    <property type="protein sequence ID" value="MBK0382236.1"/>
    <property type="molecule type" value="Genomic_DNA"/>
</dbReference>
<evidence type="ECO:0000313" key="3">
    <source>
        <dbReference type="Proteomes" id="UP000660024"/>
    </source>
</evidence>
<dbReference type="PANTHER" id="PTHR48079:SF6">
    <property type="entry name" value="NAD(P)-BINDING DOMAIN-CONTAINING PROTEIN-RELATED"/>
    <property type="match status" value="1"/>
</dbReference>
<comment type="caution">
    <text evidence="2">The sequence shown here is derived from an EMBL/GenBank/DDBJ whole genome shotgun (WGS) entry which is preliminary data.</text>
</comment>
<accession>A0ABS1BHJ1</accession>
<dbReference type="Proteomes" id="UP000660024">
    <property type="component" value="Unassembled WGS sequence"/>
</dbReference>
<organism evidence="2 3">
    <name type="scientific">Pedobacter segetis</name>
    <dbReference type="NCBI Taxonomy" id="2793069"/>
    <lineage>
        <taxon>Bacteria</taxon>
        <taxon>Pseudomonadati</taxon>
        <taxon>Bacteroidota</taxon>
        <taxon>Sphingobacteriia</taxon>
        <taxon>Sphingobacteriales</taxon>
        <taxon>Sphingobacteriaceae</taxon>
        <taxon>Pedobacter</taxon>
    </lineage>
</organism>
<evidence type="ECO:0000313" key="2">
    <source>
        <dbReference type="EMBL" id="MBK0382236.1"/>
    </source>
</evidence>